<evidence type="ECO:0000313" key="7">
    <source>
        <dbReference type="Proteomes" id="UP000199073"/>
    </source>
</evidence>
<dbReference type="GO" id="GO:0046872">
    <property type="term" value="F:metal ion binding"/>
    <property type="evidence" value="ECO:0007669"/>
    <property type="project" value="UniProtKB-KW"/>
</dbReference>
<dbReference type="SUPFAM" id="SSF52768">
    <property type="entry name" value="Arginase/deacetylase"/>
    <property type="match status" value="1"/>
</dbReference>
<dbReference type="PIRSF" id="PIRSF036979">
    <property type="entry name" value="Arginase"/>
    <property type="match status" value="1"/>
</dbReference>
<dbReference type="InterPro" id="IPR020855">
    <property type="entry name" value="Ureohydrolase_Mn_BS"/>
</dbReference>
<dbReference type="Pfam" id="PF00491">
    <property type="entry name" value="Arginase"/>
    <property type="match status" value="1"/>
</dbReference>
<gene>
    <name evidence="6" type="ORF">SAMN05660330_02757</name>
</gene>
<dbReference type="RefSeq" id="WP_092223801.1">
    <property type="nucleotide sequence ID" value="NZ_FNJI01000020.1"/>
</dbReference>
<dbReference type="PANTHER" id="PTHR11358">
    <property type="entry name" value="ARGINASE/AGMATINASE"/>
    <property type="match status" value="1"/>
</dbReference>
<dbReference type="PANTHER" id="PTHR11358:SF26">
    <property type="entry name" value="GUANIDINO ACID HYDROLASE, MITOCHONDRIAL"/>
    <property type="match status" value="1"/>
</dbReference>
<evidence type="ECO:0000256" key="3">
    <source>
        <dbReference type="ARBA" id="ARBA00022801"/>
    </source>
</evidence>
<sequence>MEKNFYQPLSANVAPKFGAPTTFMRLPQREDASGLDACFYGLPMDWGTSARSGTRLGPRQVRAESTQIRPYNMGTGAGPFSSLSIADIGDAPLNPYNLLKSVEAIEEFVTKKIIDFNCIPLAIGGDHTVLLPILRAVAKKSGPVCLIHVDAHADTNDVMQGETIAHGTPVRRAFEECLIIPDHSIQIGLRGSGYSAEDFDWGKQKGIRVVEAEKCWHKSLTPLMSEVRQLVGNRPTYLSFDIDALDPAYAPGTGTLEVGGLNPIQALEIIRGCQGINLVGCDCVEVSPPYDPYGRTATLAANLLFEMLCVLPGANYKGSAV</sequence>
<dbReference type="AlphaFoldDB" id="A0A1H0SPB0"/>
<dbReference type="STRING" id="91360.SAMN05660330_02757"/>
<dbReference type="EMBL" id="FNJI01000020">
    <property type="protein sequence ID" value="SDP43601.1"/>
    <property type="molecule type" value="Genomic_DNA"/>
</dbReference>
<name>A0A1H0SPB0_9BACT</name>
<dbReference type="InterPro" id="IPR006035">
    <property type="entry name" value="Ureohydrolase"/>
</dbReference>
<dbReference type="NCBIfam" id="TIGR01230">
    <property type="entry name" value="agmatinase"/>
    <property type="match status" value="1"/>
</dbReference>
<dbReference type="InterPro" id="IPR023696">
    <property type="entry name" value="Ureohydrolase_dom_sf"/>
</dbReference>
<dbReference type="GO" id="GO:0008783">
    <property type="term" value="F:agmatinase activity"/>
    <property type="evidence" value="ECO:0007669"/>
    <property type="project" value="TreeGrafter"/>
</dbReference>
<evidence type="ECO:0000313" key="6">
    <source>
        <dbReference type="EMBL" id="SDP43601.1"/>
    </source>
</evidence>
<evidence type="ECO:0000256" key="4">
    <source>
        <dbReference type="PIRSR" id="PIRSR036979-1"/>
    </source>
</evidence>
<dbReference type="PROSITE" id="PS51409">
    <property type="entry name" value="ARGINASE_2"/>
    <property type="match status" value="1"/>
</dbReference>
<keyword evidence="3 5" id="KW-0378">Hydrolase</keyword>
<evidence type="ECO:0000256" key="5">
    <source>
        <dbReference type="RuleBase" id="RU003684"/>
    </source>
</evidence>
<feature type="binding site" evidence="4">
    <location>
        <position position="150"/>
    </location>
    <ligand>
        <name>Mn(2+)</name>
        <dbReference type="ChEBI" id="CHEBI:29035"/>
        <label>1</label>
    </ligand>
</feature>
<keyword evidence="2 4" id="KW-0479">Metal-binding</keyword>
<keyword evidence="4" id="KW-0464">Manganese</keyword>
<evidence type="ECO:0000256" key="1">
    <source>
        <dbReference type="ARBA" id="ARBA00009227"/>
    </source>
</evidence>
<feature type="binding site" evidence="4">
    <location>
        <position position="241"/>
    </location>
    <ligand>
        <name>Mn(2+)</name>
        <dbReference type="ChEBI" id="CHEBI:29035"/>
        <label>1</label>
    </ligand>
</feature>
<dbReference type="Proteomes" id="UP000199073">
    <property type="component" value="Unassembled WGS sequence"/>
</dbReference>
<feature type="binding site" evidence="4">
    <location>
        <position position="154"/>
    </location>
    <ligand>
        <name>Mn(2+)</name>
        <dbReference type="ChEBI" id="CHEBI:29035"/>
        <label>1</label>
    </ligand>
</feature>
<comment type="similarity">
    <text evidence="1">Belongs to the arginase family. Agmatinase subfamily.</text>
</comment>
<dbReference type="CDD" id="cd11592">
    <property type="entry name" value="Agmatinase_PAH"/>
    <property type="match status" value="1"/>
</dbReference>
<protein>
    <submittedName>
        <fullName evidence="6">Agmatinase</fullName>
    </submittedName>
</protein>
<accession>A0A1H0SPB0</accession>
<evidence type="ECO:0000256" key="2">
    <source>
        <dbReference type="ARBA" id="ARBA00022723"/>
    </source>
</evidence>
<dbReference type="OrthoDB" id="9789727at2"/>
<feature type="binding site" evidence="4">
    <location>
        <position position="127"/>
    </location>
    <ligand>
        <name>Mn(2+)</name>
        <dbReference type="ChEBI" id="CHEBI:29035"/>
        <label>1</label>
    </ligand>
</feature>
<dbReference type="InterPro" id="IPR005925">
    <property type="entry name" value="Agmatinase-rel"/>
</dbReference>
<keyword evidence="7" id="KW-1185">Reference proteome</keyword>
<feature type="binding site" evidence="4">
    <location>
        <position position="152"/>
    </location>
    <ligand>
        <name>Mn(2+)</name>
        <dbReference type="ChEBI" id="CHEBI:29035"/>
        <label>1</label>
    </ligand>
</feature>
<dbReference type="PROSITE" id="PS01053">
    <property type="entry name" value="ARGINASE_1"/>
    <property type="match status" value="1"/>
</dbReference>
<dbReference type="Gene3D" id="3.40.800.10">
    <property type="entry name" value="Ureohydrolase domain"/>
    <property type="match status" value="1"/>
</dbReference>
<dbReference type="PRINTS" id="PR00116">
    <property type="entry name" value="ARGINASE"/>
</dbReference>
<comment type="cofactor">
    <cofactor evidence="4">
        <name>Mn(2+)</name>
        <dbReference type="ChEBI" id="CHEBI:29035"/>
    </cofactor>
    <text evidence="4">Binds 2 manganese ions per subunit.</text>
</comment>
<feature type="binding site" evidence="4">
    <location>
        <position position="243"/>
    </location>
    <ligand>
        <name>Mn(2+)</name>
        <dbReference type="ChEBI" id="CHEBI:29035"/>
        <label>1</label>
    </ligand>
</feature>
<proteinExistence type="inferred from homology"/>
<reference evidence="6 7" key="1">
    <citation type="submission" date="2016-10" db="EMBL/GenBank/DDBJ databases">
        <authorList>
            <person name="de Groot N.N."/>
        </authorList>
    </citation>
    <scope>NUCLEOTIDE SEQUENCE [LARGE SCALE GENOMIC DNA]</scope>
    <source>
        <strain evidence="6 7">DSM 12130</strain>
    </source>
</reference>
<organism evidence="6 7">
    <name type="scientific">Desulforhopalus singaporensis</name>
    <dbReference type="NCBI Taxonomy" id="91360"/>
    <lineage>
        <taxon>Bacteria</taxon>
        <taxon>Pseudomonadati</taxon>
        <taxon>Thermodesulfobacteriota</taxon>
        <taxon>Desulfobulbia</taxon>
        <taxon>Desulfobulbales</taxon>
        <taxon>Desulfocapsaceae</taxon>
        <taxon>Desulforhopalus</taxon>
    </lineage>
</organism>
<dbReference type="GO" id="GO:0033389">
    <property type="term" value="P:putrescine biosynthetic process from arginine, via agmatine"/>
    <property type="evidence" value="ECO:0007669"/>
    <property type="project" value="TreeGrafter"/>
</dbReference>